<keyword evidence="2" id="KW-1185">Reference proteome</keyword>
<reference evidence="1" key="1">
    <citation type="submission" date="2023-04" db="EMBL/GenBank/DDBJ databases">
        <title>Ambrosiozyma monospora NBRC 10751.</title>
        <authorList>
            <person name="Ichikawa N."/>
            <person name="Sato H."/>
            <person name="Tonouchi N."/>
        </authorList>
    </citation>
    <scope>NUCLEOTIDE SEQUENCE</scope>
    <source>
        <strain evidence="1">NBRC 10751</strain>
    </source>
</reference>
<name>A0ACB5SRM6_AMBMO</name>
<sequence length="670" mass="75590">MGLWAMVEVSIEGVVLGKGNFRDACLQLGLIESDQEWVNALQTLSIEGSPSDCRKFFVTVLASGLVSDPDTFIVDTQDFLTADLEVLYNVAYRPAVTDDDTQDNSQNDRDDDSQDVMQQDLQDIDTHDNTDNRHAARTFDPYLKFRYLLYKLFLLSDLKDLGLTVQNNVDLSEFDQATDRVFPQSTISGREQSKIDPITFTAKQQEFFNDITSPSPSSQLYFLDAPAGYGKTFLENVCMDQLKIRHHKVLAVASSAIAATLLNGITAHKAFGIQVRKSSEYHTLTNLKLNSKEWNFFKDLDFLFWDEITTQNFEDIRVVDRTLRKIRGVDVVFGGLVCVFSGNFRQCLPVVKHVETRDEAGVIEASLLRHLNEIKFHRLNENVRIMGIAQNSGAQTYADALEQADYLLKVGSAEAPFDGNLLEVVSIPFVNVTEKNDDFISTIYDDFSDINPLQVPLDYYKDRCILAPTNANVDTISDMMLRRLPSVDDEDAQEFSSIARNRIDQESIPRGIPMSTAQARVDDFNDSHMPPTVLKFKVGMPLMLLSNILPSEGLVNGCRMVLLSYNERYLTCKLITGSHEKEVVNTPLYRFSYDYESQTFSKTGIDLTSQCFSHGQFYVAVSRFTNMKKQNIPLDPPPSDELLRDNVNFVHTVTNVVFTGVKPFIVAPVL</sequence>
<dbReference type="EMBL" id="BSXS01000104">
    <property type="protein sequence ID" value="GME70845.1"/>
    <property type="molecule type" value="Genomic_DNA"/>
</dbReference>
<accession>A0ACB5SRM6</accession>
<evidence type="ECO:0000313" key="1">
    <source>
        <dbReference type="EMBL" id="GME70845.1"/>
    </source>
</evidence>
<organism evidence="1 2">
    <name type="scientific">Ambrosiozyma monospora</name>
    <name type="common">Yeast</name>
    <name type="synonym">Endomycopsis monosporus</name>
    <dbReference type="NCBI Taxonomy" id="43982"/>
    <lineage>
        <taxon>Eukaryota</taxon>
        <taxon>Fungi</taxon>
        <taxon>Dikarya</taxon>
        <taxon>Ascomycota</taxon>
        <taxon>Saccharomycotina</taxon>
        <taxon>Pichiomycetes</taxon>
        <taxon>Pichiales</taxon>
        <taxon>Pichiaceae</taxon>
        <taxon>Ambrosiozyma</taxon>
    </lineage>
</organism>
<protein>
    <submittedName>
        <fullName evidence="1">Unnamed protein product</fullName>
    </submittedName>
</protein>
<evidence type="ECO:0000313" key="2">
    <source>
        <dbReference type="Proteomes" id="UP001165064"/>
    </source>
</evidence>
<proteinExistence type="predicted"/>
<dbReference type="Proteomes" id="UP001165064">
    <property type="component" value="Unassembled WGS sequence"/>
</dbReference>
<comment type="caution">
    <text evidence="1">The sequence shown here is derived from an EMBL/GenBank/DDBJ whole genome shotgun (WGS) entry which is preliminary data.</text>
</comment>
<gene>
    <name evidence="1" type="ORF">Amon02_000035900</name>
</gene>